<organism evidence="2">
    <name type="scientific">Luscinia sibilans parvoviridae sp</name>
    <dbReference type="NCBI Taxonomy" id="2794516"/>
    <lineage>
        <taxon>Viruses</taxon>
        <taxon>Monodnaviria</taxon>
        <taxon>Shotokuvirae</taxon>
        <taxon>Cossaviricota</taxon>
        <taxon>Quintoviricetes</taxon>
        <taxon>Piccovirales</taxon>
        <taxon>Parvoviridae</taxon>
    </lineage>
</organism>
<feature type="region of interest" description="Disordered" evidence="1">
    <location>
        <begin position="110"/>
        <end position="166"/>
    </location>
</feature>
<reference evidence="2" key="1">
    <citation type="submission" date="2020-09" db="EMBL/GenBank/DDBJ databases">
        <title>Parvovirus dark matter in the feces of wild birds.</title>
        <authorList>
            <person name="Dai Z."/>
            <person name="Yang S."/>
            <person name="Zhang W."/>
        </authorList>
    </citation>
    <scope>NUCLEOTIDE SEQUENCE</scope>
    <source>
        <strain evidence="2">Rob114par017</strain>
    </source>
</reference>
<sequence>MSYKKGNNICMEPCTLVYTLLDDSVISFEDLRLVIYYNHTYMVDEIVPNPKNKTIMVKLNYQASVANFTAKLGDLQNAVSLHKMSSHIKEAELPRLDSILRRFNIGAAPAEQQQPTYSRRAAPRRKIFARPNPYKKPTATYTPAETQEVFDEDSQPELYPEPSSDP</sequence>
<accession>A0A8A4XD68</accession>
<proteinExistence type="predicted"/>
<protein>
    <submittedName>
        <fullName evidence="2">Uncharacterized protein</fullName>
    </submittedName>
</protein>
<name>A0A8A4XD68_9VIRU</name>
<evidence type="ECO:0000256" key="1">
    <source>
        <dbReference type="SAM" id="MobiDB-lite"/>
    </source>
</evidence>
<evidence type="ECO:0000313" key="2">
    <source>
        <dbReference type="EMBL" id="QTE03718.1"/>
    </source>
</evidence>
<dbReference type="EMBL" id="MW046352">
    <property type="protein sequence ID" value="QTE03718.1"/>
    <property type="molecule type" value="Genomic_DNA"/>
</dbReference>